<reference evidence="3" key="1">
    <citation type="submission" date="2019-03" db="EMBL/GenBank/DDBJ databases">
        <title>Lake Tanganyika Metagenome-Assembled Genomes (MAGs).</title>
        <authorList>
            <person name="Tran P."/>
        </authorList>
    </citation>
    <scope>NUCLEOTIDE SEQUENCE</scope>
    <source>
        <strain evidence="3">K_DeepCast_150m_m2_040</strain>
    </source>
</reference>
<dbReference type="Gene3D" id="2.40.128.630">
    <property type="match status" value="2"/>
</dbReference>
<dbReference type="InterPro" id="IPR018391">
    <property type="entry name" value="PQQ_b-propeller_rpt"/>
</dbReference>
<evidence type="ECO:0000259" key="2">
    <source>
        <dbReference type="PROSITE" id="PS50093"/>
    </source>
</evidence>
<feature type="region of interest" description="Disordered" evidence="1">
    <location>
        <begin position="1"/>
        <end position="20"/>
    </location>
</feature>
<dbReference type="SMART" id="SM00564">
    <property type="entry name" value="PQQ"/>
    <property type="match status" value="6"/>
</dbReference>
<comment type="caution">
    <text evidence="3">The sequence shown here is derived from an EMBL/GenBank/DDBJ whole genome shotgun (WGS) entry which is preliminary data.</text>
</comment>
<dbReference type="InterPro" id="IPR013783">
    <property type="entry name" value="Ig-like_fold"/>
</dbReference>
<feature type="region of interest" description="Disordered" evidence="1">
    <location>
        <begin position="44"/>
        <end position="70"/>
    </location>
</feature>
<dbReference type="Proteomes" id="UP000779900">
    <property type="component" value="Unassembled WGS sequence"/>
</dbReference>
<dbReference type="SUPFAM" id="SSF63829">
    <property type="entry name" value="Calcium-dependent phosphotriesterase"/>
    <property type="match status" value="1"/>
</dbReference>
<dbReference type="SUPFAM" id="SSF50998">
    <property type="entry name" value="Quinoprotein alcohol dehydrogenase-like"/>
    <property type="match status" value="1"/>
</dbReference>
<dbReference type="InterPro" id="IPR022409">
    <property type="entry name" value="PKD/Chitinase_dom"/>
</dbReference>
<dbReference type="InterPro" id="IPR000601">
    <property type="entry name" value="PKD_dom"/>
</dbReference>
<dbReference type="PANTHER" id="PTHR34512">
    <property type="entry name" value="CELL SURFACE PROTEIN"/>
    <property type="match status" value="1"/>
</dbReference>
<dbReference type="InterPro" id="IPR002372">
    <property type="entry name" value="PQQ_rpt_dom"/>
</dbReference>
<accession>A0A937XET6</accession>
<organism evidence="3 4">
    <name type="scientific">candidate division WOR-3 bacterium</name>
    <dbReference type="NCBI Taxonomy" id="2052148"/>
    <lineage>
        <taxon>Bacteria</taxon>
        <taxon>Bacteria division WOR-3</taxon>
    </lineage>
</organism>
<gene>
    <name evidence="3" type="ORF">FJY68_07930</name>
</gene>
<dbReference type="PROSITE" id="PS50093">
    <property type="entry name" value="PKD"/>
    <property type="match status" value="1"/>
</dbReference>
<dbReference type="Gene3D" id="2.40.10.480">
    <property type="match status" value="1"/>
</dbReference>
<dbReference type="PANTHER" id="PTHR34512:SF30">
    <property type="entry name" value="OUTER MEMBRANE PROTEIN ASSEMBLY FACTOR BAMB"/>
    <property type="match status" value="1"/>
</dbReference>
<dbReference type="SUPFAM" id="SSF49299">
    <property type="entry name" value="PKD domain"/>
    <property type="match status" value="1"/>
</dbReference>
<dbReference type="Pfam" id="PF13360">
    <property type="entry name" value="PQQ_2"/>
    <property type="match status" value="1"/>
</dbReference>
<dbReference type="SMART" id="SM00089">
    <property type="entry name" value="PKD"/>
    <property type="match status" value="2"/>
</dbReference>
<evidence type="ECO:0000256" key="1">
    <source>
        <dbReference type="SAM" id="MobiDB-lite"/>
    </source>
</evidence>
<feature type="domain" description="PKD" evidence="2">
    <location>
        <begin position="71"/>
        <end position="139"/>
    </location>
</feature>
<dbReference type="Gene3D" id="2.60.40.10">
    <property type="entry name" value="Immunoglobulins"/>
    <property type="match status" value="1"/>
</dbReference>
<sequence length="721" mass="77029">MTLTRLRPIRGSGTGTQMQASRRSDLLLATSLLAVALALAGCTKKAPARPDKPSGRSRVAVDGPATFSSMTNDPNQDEVLYLFDWGDGLADTTALLPSGETATARHAWTGTGVYAVRVRAQDSKGYWSGWSDTLTVTVTVNHPPERPLRPTHAGIDSVGKPIAFTTSSTDAEGDSVRIKYYFAEGQVSGYGPAVAGGAAYTDTVVYSQNGWKVVYAVASDGTDTSDWSAPDSIYVRSPDVAPYAPEIRTQYTPQRGIPNGPAYRFFAAARDQYGDSLYYRWYFDGSDSVTSRLFPSGVEGFAEWTPTGDTHSYLVTVRVFDQNGNTNPTTPMIVFKTVAEGEILWGLPGDFVASPAIGPALWRGDTWTGVICGSTDGYLHVVDAYQSFPINQISLVDPDAYNSSVAIGVDGTRYTGNENGWLYAFSPEDSRDTFKWRFGNGLDGMTATPALAGDGSIYCGGEDQQIHKLSSNGTRVWSYALRSWMASSPAIGPDGRIYCCDGSGYTYCLNSDGTLGWEVGTDSTVFITSSPAVAADGTVYVGTEGGRLLAIKDGSIAWSYEVTSPPPRNGISSSPVLGPDGNIYFGCDDGRLYRIDQNTHQPASNWPVTVPTTDMLSSTPLLCADGVVYVADDSALYAFDVNNPGAGPLWKTTLVTSRKSGAGRLSLDNQPSPVVDRYGVVYIAAGSGIFAIAGRPGGTLAATDWPMFHHDPEHTGRFGAR</sequence>
<dbReference type="Pfam" id="PF18911">
    <property type="entry name" value="PKD_4"/>
    <property type="match status" value="1"/>
</dbReference>
<name>A0A937XET6_UNCW3</name>
<dbReference type="AlphaFoldDB" id="A0A937XET6"/>
<dbReference type="InterPro" id="IPR011047">
    <property type="entry name" value="Quinoprotein_ADH-like_sf"/>
</dbReference>
<dbReference type="CDD" id="cd00146">
    <property type="entry name" value="PKD"/>
    <property type="match status" value="1"/>
</dbReference>
<dbReference type="InterPro" id="IPR035986">
    <property type="entry name" value="PKD_dom_sf"/>
</dbReference>
<proteinExistence type="predicted"/>
<dbReference type="EMBL" id="VGIR01000043">
    <property type="protein sequence ID" value="MBM3331762.1"/>
    <property type="molecule type" value="Genomic_DNA"/>
</dbReference>
<evidence type="ECO:0000313" key="4">
    <source>
        <dbReference type="Proteomes" id="UP000779900"/>
    </source>
</evidence>
<protein>
    <recommendedName>
        <fullName evidence="2">PKD domain-containing protein</fullName>
    </recommendedName>
</protein>
<evidence type="ECO:0000313" key="3">
    <source>
        <dbReference type="EMBL" id="MBM3331762.1"/>
    </source>
</evidence>